<evidence type="ECO:0000256" key="4">
    <source>
        <dbReference type="ARBA" id="ARBA00022618"/>
    </source>
</evidence>
<evidence type="ECO:0000256" key="15">
    <source>
        <dbReference type="ARBA" id="ARBA00047527"/>
    </source>
</evidence>
<dbReference type="GO" id="GO:0005737">
    <property type="term" value="C:cytoplasm"/>
    <property type="evidence" value="ECO:0007669"/>
    <property type="project" value="UniProtKB-SubCell"/>
</dbReference>
<dbReference type="EMBL" id="CP022375">
    <property type="protein sequence ID" value="AXH30305.1"/>
    <property type="molecule type" value="Genomic_DNA"/>
</dbReference>
<evidence type="ECO:0000256" key="11">
    <source>
        <dbReference type="ARBA" id="ARBA00039108"/>
    </source>
</evidence>
<comment type="catalytic activity">
    <reaction evidence="15">
        <text>phosphoenolpyruvate + UDP-N-acetyl-alpha-D-glucosamine = UDP-N-acetyl-3-O-(1-carboxyvinyl)-alpha-D-glucosamine + phosphate</text>
        <dbReference type="Rhea" id="RHEA:18681"/>
        <dbReference type="ChEBI" id="CHEBI:43474"/>
        <dbReference type="ChEBI" id="CHEBI:57705"/>
        <dbReference type="ChEBI" id="CHEBI:58702"/>
        <dbReference type="ChEBI" id="CHEBI:68483"/>
        <dbReference type="EC" id="2.5.1.7"/>
    </reaction>
</comment>
<comment type="subcellular location">
    <subcellularLocation>
        <location evidence="1">Cytoplasm</location>
    </subcellularLocation>
</comment>
<dbReference type="OrthoDB" id="9803760at2"/>
<dbReference type="PANTHER" id="PTHR43783:SF1">
    <property type="entry name" value="UDP-N-ACETYLGLUCOSAMINE 1-CARBOXYVINYLTRANSFERASE"/>
    <property type="match status" value="1"/>
</dbReference>
<keyword evidence="3" id="KW-0963">Cytoplasm</keyword>
<evidence type="ECO:0000256" key="1">
    <source>
        <dbReference type="ARBA" id="ARBA00004496"/>
    </source>
</evidence>
<dbReference type="GO" id="GO:0071555">
    <property type="term" value="P:cell wall organization"/>
    <property type="evidence" value="ECO:0007669"/>
    <property type="project" value="UniProtKB-KW"/>
</dbReference>
<evidence type="ECO:0000256" key="13">
    <source>
        <dbReference type="ARBA" id="ARBA00042443"/>
    </source>
</evidence>
<evidence type="ECO:0000256" key="2">
    <source>
        <dbReference type="ARBA" id="ARBA00004752"/>
    </source>
</evidence>
<dbReference type="Pfam" id="PF00275">
    <property type="entry name" value="EPSP_synthase"/>
    <property type="match status" value="1"/>
</dbReference>
<evidence type="ECO:0000313" key="18">
    <source>
        <dbReference type="Proteomes" id="UP000253862"/>
    </source>
</evidence>
<evidence type="ECO:0000256" key="9">
    <source>
        <dbReference type="ARBA" id="ARBA00023316"/>
    </source>
</evidence>
<dbReference type="InterPro" id="IPR013792">
    <property type="entry name" value="RNA3'P_cycl/enolpyr_Trfase_a/b"/>
</dbReference>
<keyword evidence="4" id="KW-0132">Cell division</keyword>
<dbReference type="EC" id="2.5.1.7" evidence="11"/>
<keyword evidence="18" id="KW-1185">Reference proteome</keyword>
<keyword evidence="9" id="KW-0961">Cell wall biogenesis/degradation</keyword>
<dbReference type="InterPro" id="IPR036968">
    <property type="entry name" value="Enolpyruvate_Tfrase_sf"/>
</dbReference>
<dbReference type="GO" id="GO:0051301">
    <property type="term" value="P:cell division"/>
    <property type="evidence" value="ECO:0007669"/>
    <property type="project" value="UniProtKB-KW"/>
</dbReference>
<evidence type="ECO:0000256" key="7">
    <source>
        <dbReference type="ARBA" id="ARBA00022984"/>
    </source>
</evidence>
<dbReference type="InterPro" id="IPR050068">
    <property type="entry name" value="MurA_subfamily"/>
</dbReference>
<evidence type="ECO:0000256" key="14">
    <source>
        <dbReference type="ARBA" id="ARBA00042842"/>
    </source>
</evidence>
<gene>
    <name evidence="17" type="ORF">CGC43_06795</name>
</gene>
<evidence type="ECO:0000256" key="8">
    <source>
        <dbReference type="ARBA" id="ARBA00023306"/>
    </source>
</evidence>
<evidence type="ECO:0000256" key="12">
    <source>
        <dbReference type="ARBA" id="ARBA00039754"/>
    </source>
</evidence>
<dbReference type="Proteomes" id="UP000253862">
    <property type="component" value="Chromosome"/>
</dbReference>
<evidence type="ECO:0000256" key="3">
    <source>
        <dbReference type="ARBA" id="ARBA00022490"/>
    </source>
</evidence>
<proteinExistence type="inferred from homology"/>
<dbReference type="SUPFAM" id="SSF55205">
    <property type="entry name" value="EPT/RTPC-like"/>
    <property type="match status" value="1"/>
</dbReference>
<protein>
    <recommendedName>
        <fullName evidence="12">UDP-N-acetylglucosamine 1-carboxyvinyltransferase</fullName>
        <ecNumber evidence="11">2.5.1.7</ecNumber>
    </recommendedName>
    <alternativeName>
        <fullName evidence="13">Enoylpyruvate transferase</fullName>
    </alternativeName>
    <alternativeName>
        <fullName evidence="14">UDP-N-acetylglucosamine enolpyruvyl transferase</fullName>
    </alternativeName>
</protein>
<dbReference type="GO" id="GO:0008760">
    <property type="term" value="F:UDP-N-acetylglucosamine 1-carboxyvinyltransferase activity"/>
    <property type="evidence" value="ECO:0007669"/>
    <property type="project" value="UniProtKB-EC"/>
</dbReference>
<accession>A0A345JSK9</accession>
<dbReference type="GO" id="GO:0008360">
    <property type="term" value="P:regulation of cell shape"/>
    <property type="evidence" value="ECO:0007669"/>
    <property type="project" value="UniProtKB-KW"/>
</dbReference>
<comment type="pathway">
    <text evidence="2">Cell wall biogenesis; peptidoglycan biosynthesis.</text>
</comment>
<evidence type="ECO:0000256" key="5">
    <source>
        <dbReference type="ARBA" id="ARBA00022679"/>
    </source>
</evidence>
<name>A0A345JSK9_9GAMM</name>
<evidence type="ECO:0000256" key="10">
    <source>
        <dbReference type="ARBA" id="ARBA00038367"/>
    </source>
</evidence>
<evidence type="ECO:0000313" key="17">
    <source>
        <dbReference type="EMBL" id="AXH30305.1"/>
    </source>
</evidence>
<dbReference type="GO" id="GO:0009252">
    <property type="term" value="P:peptidoglycan biosynthetic process"/>
    <property type="evidence" value="ECO:0007669"/>
    <property type="project" value="UniProtKB-KW"/>
</dbReference>
<keyword evidence="8" id="KW-0131">Cell cycle</keyword>
<comment type="similarity">
    <text evidence="10">Belongs to the EPSP synthase family. MurA subfamily.</text>
</comment>
<keyword evidence="5 17" id="KW-0808">Transferase</keyword>
<dbReference type="KEGG" id="foo:CGC45_06790"/>
<dbReference type="Gene3D" id="3.65.10.10">
    <property type="entry name" value="Enolpyruvate transferase domain"/>
    <property type="match status" value="2"/>
</dbReference>
<reference evidence="17 18" key="1">
    <citation type="submission" date="2017-07" db="EMBL/GenBank/DDBJ databases">
        <title>Complete genome sequences and comparative analysis of the novel pathogen Francisella opportunistica.</title>
        <authorList>
            <person name="Dietrich E.A."/>
            <person name="Kingry L.C."/>
            <person name="Petersen J.M."/>
        </authorList>
    </citation>
    <scope>NUCLEOTIDE SEQUENCE [LARGE SCALE GENOMIC DNA]</scope>
    <source>
        <strain evidence="17 18">14-2155</strain>
    </source>
</reference>
<keyword evidence="7" id="KW-0573">Peptidoglycan synthesis</keyword>
<dbReference type="AlphaFoldDB" id="A0A345JSK9"/>
<sequence>MQIEKIRDQKMKAVRVKKLSKIADEITINISGAKNALLHLIFASLIPDTKTKFTNVPTTLLDYKGAKEILKSVGAKVIERGENVTIDTASISHETLELCGEMTSKTRCSLMLLGSLLKKKGCVKIGFPGGCSFSEKRPFDIHLNGLEALGAEVKLADDHIEVIYKEEKNAEFKMPFPSVGATMNLIMYAVTGNSEVLLENVALEPEVVTLIDYLNQCGAHIDFDADSRKIKILGVMRLNGCEFEIIFDRIQAMTYAAMAYLYKTNVTITNINTRNTYNIKKPLEKLVNAGAKWEYDQANRSIKFFGKDSCIKGVDIIAAPFPHFPTDLQPIYAVMLFMANSSSTIQDTVYPERINYVYQIRKMGFNISIDNNLIKIKPLEVLQDIRPAVMSVKDLRAGMACLMAGSLLDEFSTINNAHQIFRGYNNLIENMSHFMQIEILNDNV</sequence>
<keyword evidence="6" id="KW-0133">Cell shape</keyword>
<dbReference type="PANTHER" id="PTHR43783">
    <property type="entry name" value="UDP-N-ACETYLGLUCOSAMINE 1-CARBOXYVINYLTRANSFERASE"/>
    <property type="match status" value="1"/>
</dbReference>
<feature type="domain" description="Enolpyruvate transferase" evidence="16">
    <location>
        <begin position="27"/>
        <end position="431"/>
    </location>
</feature>
<dbReference type="NCBIfam" id="NF006873">
    <property type="entry name" value="PRK09369.1"/>
    <property type="match status" value="1"/>
</dbReference>
<evidence type="ECO:0000256" key="6">
    <source>
        <dbReference type="ARBA" id="ARBA00022960"/>
    </source>
</evidence>
<dbReference type="InterPro" id="IPR001986">
    <property type="entry name" value="Enolpyruvate_Tfrase_dom"/>
</dbReference>
<organism evidence="17 18">
    <name type="scientific">Francisella opportunistica</name>
    <dbReference type="NCBI Taxonomy" id="2016517"/>
    <lineage>
        <taxon>Bacteria</taxon>
        <taxon>Pseudomonadati</taxon>
        <taxon>Pseudomonadota</taxon>
        <taxon>Gammaproteobacteria</taxon>
        <taxon>Thiotrichales</taxon>
        <taxon>Francisellaceae</taxon>
        <taxon>Francisella</taxon>
    </lineage>
</organism>
<evidence type="ECO:0000259" key="16">
    <source>
        <dbReference type="Pfam" id="PF00275"/>
    </source>
</evidence>